<dbReference type="Pfam" id="PF02601">
    <property type="entry name" value="Exonuc_VII_L"/>
    <property type="match status" value="1"/>
</dbReference>
<dbReference type="PANTHER" id="PTHR30008">
    <property type="entry name" value="EXODEOXYRIBONUCLEASE 7 LARGE SUBUNIT"/>
    <property type="match status" value="1"/>
</dbReference>
<comment type="similarity">
    <text evidence="5">Belongs to the XseA family.</text>
</comment>
<dbReference type="CDD" id="cd04489">
    <property type="entry name" value="ExoVII_LU_OBF"/>
    <property type="match status" value="1"/>
</dbReference>
<gene>
    <name evidence="8" type="primary">xseA</name>
    <name evidence="8" type="ORF">WKR92_07050</name>
</gene>
<dbReference type="Proteomes" id="UP001580928">
    <property type="component" value="Unassembled WGS sequence"/>
</dbReference>
<evidence type="ECO:0000256" key="1">
    <source>
        <dbReference type="ARBA" id="ARBA00022490"/>
    </source>
</evidence>
<dbReference type="RefSeq" id="WP_375557120.1">
    <property type="nucleotide sequence ID" value="NZ_JBBVGT010000002.1"/>
</dbReference>
<keyword evidence="1" id="KW-0963">Cytoplasm</keyword>
<feature type="domain" description="Exonuclease VII large subunit C-terminal" evidence="6">
    <location>
        <begin position="137"/>
        <end position="338"/>
    </location>
</feature>
<comment type="catalytic activity">
    <reaction evidence="5">
        <text>Exonucleolytic cleavage in either 5'- to 3'- or 3'- to 5'-direction to yield nucleoside 5'-phosphates.</text>
        <dbReference type="EC" id="3.1.11.6"/>
    </reaction>
</comment>
<keyword evidence="4 5" id="KW-0269">Exonuclease</keyword>
<dbReference type="InterPro" id="IPR025824">
    <property type="entry name" value="OB-fold_nuc-bd_dom"/>
</dbReference>
<keyword evidence="9" id="KW-1185">Reference proteome</keyword>
<dbReference type="PANTHER" id="PTHR30008:SF0">
    <property type="entry name" value="EXODEOXYRIBONUCLEASE 7 LARGE SUBUNIT"/>
    <property type="match status" value="1"/>
</dbReference>
<organism evidence="8 9">
    <name type="scientific">Albibacterium profundi</name>
    <dbReference type="NCBI Taxonomy" id="3134906"/>
    <lineage>
        <taxon>Bacteria</taxon>
        <taxon>Pseudomonadati</taxon>
        <taxon>Bacteroidota</taxon>
        <taxon>Sphingobacteriia</taxon>
        <taxon>Sphingobacteriales</taxon>
        <taxon>Sphingobacteriaceae</taxon>
        <taxon>Albibacterium</taxon>
    </lineage>
</organism>
<proteinExistence type="inferred from homology"/>
<evidence type="ECO:0000259" key="6">
    <source>
        <dbReference type="Pfam" id="PF02601"/>
    </source>
</evidence>
<accession>A0ABV5CDX3</accession>
<feature type="domain" description="OB-fold nucleic acid binding" evidence="7">
    <location>
        <begin position="6"/>
        <end position="112"/>
    </location>
</feature>
<keyword evidence="3 5" id="KW-0378">Hydrolase</keyword>
<evidence type="ECO:0000256" key="5">
    <source>
        <dbReference type="RuleBase" id="RU004355"/>
    </source>
</evidence>
<evidence type="ECO:0000313" key="8">
    <source>
        <dbReference type="EMBL" id="MFB5945585.1"/>
    </source>
</evidence>
<evidence type="ECO:0000256" key="4">
    <source>
        <dbReference type="ARBA" id="ARBA00022839"/>
    </source>
</evidence>
<dbReference type="NCBIfam" id="TIGR00237">
    <property type="entry name" value="xseA"/>
    <property type="match status" value="1"/>
</dbReference>
<reference evidence="8 9" key="1">
    <citation type="submission" date="2024-04" db="EMBL/GenBank/DDBJ databases">
        <title>Albibacterium profundi sp. nov., isolated from sediment of the Challenger Deep of Mariana Trench.</title>
        <authorList>
            <person name="Wang Y."/>
        </authorList>
    </citation>
    <scope>NUCLEOTIDE SEQUENCE [LARGE SCALE GENOMIC DNA]</scope>
    <source>
        <strain evidence="8 9">RHL897</strain>
    </source>
</reference>
<dbReference type="EC" id="3.1.11.6" evidence="5"/>
<sequence length="411" mass="46534">MDRKIFSLSQVAKSIQKTLADRYGSAYWVKAEMNKLNHYSHSGHCYPDLVEKRDGKVIAEMRSILWKSDFQGINQRFLEILNEPLKDGVAVLMLVNISFDPIYGMSLRILDIDPSFSLGELAREKQESIARLQKERIFDANKRLKFPVLPKRLAIISVETSKGYADFLKIIDNNPYNYKFEYKLFPALLQGDKAVQSIIEQLYTISSLTEEFDAVAIIRGGGGDIGLSCYNNYDLAKEIAIFPLPVLTGIGHSTNETVSEMVAFKNAITPSELADLLIQRFHEFAVPVLNAEEYLKTRIGEYIKDRKTEVDQATRQFQLASGNLIGIETSRLSTFENSVHLLVNQHLRTESKALESLEKQVRLLSPENVLKRGFSLSYQNGELIKSKHQIDTSVPLVTKLHDGEVKSTINI</sequence>
<evidence type="ECO:0000256" key="2">
    <source>
        <dbReference type="ARBA" id="ARBA00022722"/>
    </source>
</evidence>
<comment type="subcellular location">
    <subcellularLocation>
        <location evidence="5">Cytoplasm</location>
    </subcellularLocation>
</comment>
<evidence type="ECO:0000313" key="9">
    <source>
        <dbReference type="Proteomes" id="UP001580928"/>
    </source>
</evidence>
<dbReference type="Pfam" id="PF13742">
    <property type="entry name" value="tRNA_anti_2"/>
    <property type="match status" value="1"/>
</dbReference>
<name>A0ABV5CDX3_9SPHI</name>
<dbReference type="InterPro" id="IPR020579">
    <property type="entry name" value="Exonuc_VII_lsu_C"/>
</dbReference>
<dbReference type="GO" id="GO:0008855">
    <property type="term" value="F:exodeoxyribonuclease VII activity"/>
    <property type="evidence" value="ECO:0007669"/>
    <property type="project" value="UniProtKB-EC"/>
</dbReference>
<evidence type="ECO:0000259" key="7">
    <source>
        <dbReference type="Pfam" id="PF13742"/>
    </source>
</evidence>
<keyword evidence="2 5" id="KW-0540">Nuclease</keyword>
<comment type="caution">
    <text evidence="8">The sequence shown here is derived from an EMBL/GenBank/DDBJ whole genome shotgun (WGS) entry which is preliminary data.</text>
</comment>
<dbReference type="InterPro" id="IPR003753">
    <property type="entry name" value="Exonuc_VII_L"/>
</dbReference>
<protein>
    <recommendedName>
        <fullName evidence="5">Exodeoxyribonuclease 7 large subunit</fullName>
        <ecNumber evidence="5">3.1.11.6</ecNumber>
    </recommendedName>
</protein>
<dbReference type="EMBL" id="JBBVGT010000002">
    <property type="protein sequence ID" value="MFB5945585.1"/>
    <property type="molecule type" value="Genomic_DNA"/>
</dbReference>
<evidence type="ECO:0000256" key="3">
    <source>
        <dbReference type="ARBA" id="ARBA00022801"/>
    </source>
</evidence>